<dbReference type="EMBL" id="CAJVPU010003571">
    <property type="protein sequence ID" value="CAG8520073.1"/>
    <property type="molecule type" value="Genomic_DNA"/>
</dbReference>
<accession>A0ACA9LD25</accession>
<comment type="caution">
    <text evidence="1">The sequence shown here is derived from an EMBL/GenBank/DDBJ whole genome shotgun (WGS) entry which is preliminary data.</text>
</comment>
<dbReference type="Proteomes" id="UP000789702">
    <property type="component" value="Unassembled WGS sequence"/>
</dbReference>
<evidence type="ECO:0000313" key="1">
    <source>
        <dbReference type="EMBL" id="CAG8520073.1"/>
    </source>
</evidence>
<reference evidence="1" key="1">
    <citation type="submission" date="2021-06" db="EMBL/GenBank/DDBJ databases">
        <authorList>
            <person name="Kallberg Y."/>
            <person name="Tangrot J."/>
            <person name="Rosling A."/>
        </authorList>
    </citation>
    <scope>NUCLEOTIDE SEQUENCE</scope>
    <source>
        <strain evidence="1">IL203A</strain>
    </source>
</reference>
<keyword evidence="2" id="KW-1185">Reference proteome</keyword>
<proteinExistence type="predicted"/>
<protein>
    <submittedName>
        <fullName evidence="1">7942_t:CDS:1</fullName>
    </submittedName>
</protein>
<organism evidence="1 2">
    <name type="scientific">Dentiscutata heterogama</name>
    <dbReference type="NCBI Taxonomy" id="1316150"/>
    <lineage>
        <taxon>Eukaryota</taxon>
        <taxon>Fungi</taxon>
        <taxon>Fungi incertae sedis</taxon>
        <taxon>Mucoromycota</taxon>
        <taxon>Glomeromycotina</taxon>
        <taxon>Glomeromycetes</taxon>
        <taxon>Diversisporales</taxon>
        <taxon>Gigasporaceae</taxon>
        <taxon>Dentiscutata</taxon>
    </lineage>
</organism>
<gene>
    <name evidence="1" type="ORF">DHETER_LOCUS3871</name>
</gene>
<name>A0ACA9LD25_9GLOM</name>
<evidence type="ECO:0000313" key="2">
    <source>
        <dbReference type="Proteomes" id="UP000789702"/>
    </source>
</evidence>
<sequence>MDELVEISDVEEFSYDQVDPEFEESEAESLVEELIDDEELINDEEEIPETACFTSRFRIKNIIHSSIPVEYPATSPEGVATVFHIADWADPNHAWKNVNTSCKFKYENGSICSGKPILCKSRISQDIQNVYQWFIGCSMYHIGDHWHRYIKVDSENIDIVLLRDLFLEKEVIQEELPYCTTLLHRSSKRKKCEIIQKHCPVKFYKFTPRDLEACPFVAVVCVGTHNHPPPPPEKIPADIKLSLQSLISQAIEENDVITPRSIQSTYFKSETLSEVHQSLNSIDKLRILVAKAYKNMHPYGQGILGVFHAAKNSHSGIKDYLHRIGKLNKVAQKFDDTYSTLRMYITVTHMEYTKDT</sequence>